<gene>
    <name evidence="1" type="ORF">IAC96_01075</name>
</gene>
<reference evidence="1" key="2">
    <citation type="journal article" date="2021" name="PeerJ">
        <title>Extensive microbial diversity within the chicken gut microbiome revealed by metagenomics and culture.</title>
        <authorList>
            <person name="Gilroy R."/>
            <person name="Ravi A."/>
            <person name="Getino M."/>
            <person name="Pursley I."/>
            <person name="Horton D.L."/>
            <person name="Alikhan N.F."/>
            <person name="Baker D."/>
            <person name="Gharbi K."/>
            <person name="Hall N."/>
            <person name="Watson M."/>
            <person name="Adriaenssens E.M."/>
            <person name="Foster-Nyarko E."/>
            <person name="Jarju S."/>
            <person name="Secka A."/>
            <person name="Antonio M."/>
            <person name="Oren A."/>
            <person name="Chaudhuri R.R."/>
            <person name="La Ragione R."/>
            <person name="Hildebrand F."/>
            <person name="Pallen M.J."/>
        </authorList>
    </citation>
    <scope>NUCLEOTIDE SEQUENCE</scope>
    <source>
        <strain evidence="1">ChiW13-3771</strain>
    </source>
</reference>
<protein>
    <submittedName>
        <fullName evidence="1">Glycosyl transferase</fullName>
    </submittedName>
</protein>
<reference evidence="1" key="1">
    <citation type="submission" date="2020-10" db="EMBL/GenBank/DDBJ databases">
        <authorList>
            <person name="Gilroy R."/>
        </authorList>
    </citation>
    <scope>NUCLEOTIDE SEQUENCE</scope>
    <source>
        <strain evidence="1">ChiW13-3771</strain>
    </source>
</reference>
<evidence type="ECO:0000313" key="2">
    <source>
        <dbReference type="Proteomes" id="UP000824201"/>
    </source>
</evidence>
<name>A0A9D1ECA8_9FIRM</name>
<sequence length="300" mass="35920">MQNRSKKIKYSLRFIPDKLYLQIYYFVKFKKFCNFKNPQTFNEKLQWIKLYDRRPEYIKMVDKFRAKMYAAKIIGKKYIIPTLGVWDKFEDIDFHSLPEQFVLKCTHDSNGTVVCRDKKTFNKKAAREQINQSLQFNYYYVGREWPYKNVKPRIIAEPFMSDDLTMSEKNRKSYSNGGLTDYKFYCFNGEPRFLYISSGLEDHATARISFLTLDWKFAPYQRTDYKPYETLPKKPETFDEMIEISKKLSAGHRFLRVDLYQINGQVYFSELTFTPSSGLMRFKNPNHDREIGDMMKLSSN</sequence>
<comment type="caution">
    <text evidence="1">The sequence shown here is derived from an EMBL/GenBank/DDBJ whole genome shotgun (WGS) entry which is preliminary data.</text>
</comment>
<dbReference type="GO" id="GO:0016740">
    <property type="term" value="F:transferase activity"/>
    <property type="evidence" value="ECO:0007669"/>
    <property type="project" value="UniProtKB-KW"/>
</dbReference>
<proteinExistence type="predicted"/>
<dbReference type="InterPro" id="IPR029465">
    <property type="entry name" value="ATPgrasp_TupA"/>
</dbReference>
<evidence type="ECO:0000313" key="1">
    <source>
        <dbReference type="EMBL" id="HIR87520.1"/>
    </source>
</evidence>
<dbReference type="Pfam" id="PF14305">
    <property type="entry name" value="ATPgrasp_TupA"/>
    <property type="match status" value="1"/>
</dbReference>
<keyword evidence="1" id="KW-0808">Transferase</keyword>
<dbReference type="EMBL" id="DVHN01000007">
    <property type="protein sequence ID" value="HIR87520.1"/>
    <property type="molecule type" value="Genomic_DNA"/>
</dbReference>
<dbReference type="Proteomes" id="UP000824201">
    <property type="component" value="Unassembled WGS sequence"/>
</dbReference>
<organism evidence="1 2">
    <name type="scientific">Candidatus Fimimorpha faecalis</name>
    <dbReference type="NCBI Taxonomy" id="2840824"/>
    <lineage>
        <taxon>Bacteria</taxon>
        <taxon>Bacillati</taxon>
        <taxon>Bacillota</taxon>
        <taxon>Clostridia</taxon>
        <taxon>Eubacteriales</taxon>
        <taxon>Candidatus Fimimorpha</taxon>
    </lineage>
</organism>
<dbReference type="AlphaFoldDB" id="A0A9D1ECA8"/>
<accession>A0A9D1ECA8</accession>